<gene>
    <name evidence="1" type="ORF">F2Z25_06945</name>
</gene>
<protein>
    <recommendedName>
        <fullName evidence="3">Major fimbrial subunit protein N-terminal domain-containing protein</fullName>
    </recommendedName>
</protein>
<dbReference type="AlphaFoldDB" id="A0A5M5WVE6"/>
<proteinExistence type="predicted"/>
<evidence type="ECO:0000313" key="1">
    <source>
        <dbReference type="EMBL" id="KAA5208423.1"/>
    </source>
</evidence>
<dbReference type="Proteomes" id="UP000429838">
    <property type="component" value="Unassembled WGS sequence"/>
</dbReference>
<organism evidence="1 2">
    <name type="scientific">Bacteroides fragilis</name>
    <dbReference type="NCBI Taxonomy" id="817"/>
    <lineage>
        <taxon>Bacteria</taxon>
        <taxon>Pseudomonadati</taxon>
        <taxon>Bacteroidota</taxon>
        <taxon>Bacteroidia</taxon>
        <taxon>Bacteroidales</taxon>
        <taxon>Bacteroidaceae</taxon>
        <taxon>Bacteroides</taxon>
    </lineage>
</organism>
<dbReference type="EMBL" id="VWAQ01000005">
    <property type="protein sequence ID" value="KAA5208423.1"/>
    <property type="molecule type" value="Genomic_DNA"/>
</dbReference>
<comment type="caution">
    <text evidence="1">The sequence shown here is derived from an EMBL/GenBank/DDBJ whole genome shotgun (WGS) entry which is preliminary data.</text>
</comment>
<evidence type="ECO:0008006" key="3">
    <source>
        <dbReference type="Google" id="ProtNLM"/>
    </source>
</evidence>
<sequence length="426" mass="47755">MRKIGEYIIRLTLSALILSSLYGCKGSEEELLADKPADKPSILTLNVALSVPIPKENGVPVREQVKELRLILIDKTTKEVEFNEQLDLNKLNTGDGKIRYIYELKNINTKVGAKYLCALANAEALIKDILPEETSGKGFPKRRVLEKDFITQLKACQIGENFFVKPEDGGTDNNIPITSKLYEFTLNGSEAKQEYINGVYTYTYTKEVNVDMVYAAVKFDFDFVLGDDLKKKLQIEGKQIQIVKWMVSEVASDSYLLPHMNSTQAWNDLVAMAGTSSSIGSGDKVQWITDYSIPKDIPLIEYEKTYDNDEIVLSDNKAQHEDPATYYMHESKSLRYNKDEQEYSLNLGIRVIGGKEAGPKDSKEDLPIILSQEFPHLKSLVRGTHVRVTAKITAIPESGKNGLEIKVSSWKEEGPVDGGWTDKPLG</sequence>
<reference evidence="1 2" key="1">
    <citation type="journal article" date="2019" name="Nat. Med.">
        <title>A library of human gut bacterial isolates paired with longitudinal multiomics data enables mechanistic microbiome research.</title>
        <authorList>
            <person name="Poyet M."/>
            <person name="Groussin M."/>
            <person name="Gibbons S.M."/>
            <person name="Avila-Pacheco J."/>
            <person name="Jiang X."/>
            <person name="Kearney S.M."/>
            <person name="Perrotta A.R."/>
            <person name="Berdy B."/>
            <person name="Zhao S."/>
            <person name="Lieberman T.D."/>
            <person name="Swanson P.K."/>
            <person name="Smith M."/>
            <person name="Roesemann S."/>
            <person name="Alexander J.E."/>
            <person name="Rich S.A."/>
            <person name="Livny J."/>
            <person name="Vlamakis H."/>
            <person name="Clish C."/>
            <person name="Bullock K."/>
            <person name="Deik A."/>
            <person name="Scott J."/>
            <person name="Pierce K.A."/>
            <person name="Xavier R.J."/>
            <person name="Alm E.J."/>
        </authorList>
    </citation>
    <scope>NUCLEOTIDE SEQUENCE [LARGE SCALE GENOMIC DNA]</scope>
    <source>
        <strain evidence="1 2">BIOML-A1</strain>
    </source>
</reference>
<accession>A0A5M5WVE6</accession>
<evidence type="ECO:0000313" key="2">
    <source>
        <dbReference type="Proteomes" id="UP000429838"/>
    </source>
</evidence>
<dbReference type="PROSITE" id="PS51257">
    <property type="entry name" value="PROKAR_LIPOPROTEIN"/>
    <property type="match status" value="1"/>
</dbReference>
<name>A0A5M5WVE6_BACFG</name>